<dbReference type="Gene3D" id="1.25.40.10">
    <property type="entry name" value="Tetratricopeptide repeat domain"/>
    <property type="match status" value="1"/>
</dbReference>
<evidence type="ECO:0000313" key="1">
    <source>
        <dbReference type="EMBL" id="KAK8140793.1"/>
    </source>
</evidence>
<evidence type="ECO:0000313" key="2">
    <source>
        <dbReference type="Proteomes" id="UP001397290"/>
    </source>
</evidence>
<protein>
    <submittedName>
        <fullName evidence="1">Uncharacterized protein</fullName>
    </submittedName>
</protein>
<proteinExistence type="predicted"/>
<dbReference type="InterPro" id="IPR011990">
    <property type="entry name" value="TPR-like_helical_dom_sf"/>
</dbReference>
<dbReference type="AlphaFoldDB" id="A0AAW0RFK0"/>
<reference evidence="1 2" key="1">
    <citation type="submission" date="2020-02" db="EMBL/GenBank/DDBJ databases">
        <title>Comparative genomics of the hypocrealean fungal genus Beauvera.</title>
        <authorList>
            <person name="Showalter D.N."/>
            <person name="Bushley K.E."/>
            <person name="Rehner S.A."/>
        </authorList>
    </citation>
    <scope>NUCLEOTIDE SEQUENCE [LARGE SCALE GENOMIC DNA]</scope>
    <source>
        <strain evidence="1 2">ARSEF4384</strain>
    </source>
</reference>
<organism evidence="1 2">
    <name type="scientific">Beauveria asiatica</name>
    <dbReference type="NCBI Taxonomy" id="1069075"/>
    <lineage>
        <taxon>Eukaryota</taxon>
        <taxon>Fungi</taxon>
        <taxon>Dikarya</taxon>
        <taxon>Ascomycota</taxon>
        <taxon>Pezizomycotina</taxon>
        <taxon>Sordariomycetes</taxon>
        <taxon>Hypocreomycetidae</taxon>
        <taxon>Hypocreales</taxon>
        <taxon>Cordycipitaceae</taxon>
        <taxon>Beauveria</taxon>
    </lineage>
</organism>
<dbReference type="EMBL" id="JAAHCF010001592">
    <property type="protein sequence ID" value="KAK8140793.1"/>
    <property type="molecule type" value="Genomic_DNA"/>
</dbReference>
<keyword evidence="2" id="KW-1185">Reference proteome</keyword>
<gene>
    <name evidence="1" type="ORF">G3M48_001897</name>
</gene>
<name>A0AAW0RFK0_9HYPO</name>
<sequence>MSPRRADTHTGSAGQCASRYTIYSRYVSLLESSRQAARASCMRVEAIEKFEEADRADHSLFLRLVHDQLAIYREQRNDAAIDELHCTVVSKFRRIFRHGNWNTVTAMHEYGQMLCGEKRYEQAEALYRTLVDEVD</sequence>
<dbReference type="Proteomes" id="UP001397290">
    <property type="component" value="Unassembled WGS sequence"/>
</dbReference>
<accession>A0AAW0RFK0</accession>
<comment type="caution">
    <text evidence="1">The sequence shown here is derived from an EMBL/GenBank/DDBJ whole genome shotgun (WGS) entry which is preliminary data.</text>
</comment>